<dbReference type="EMBL" id="SNRW01002146">
    <property type="protein sequence ID" value="KAA6393772.1"/>
    <property type="molecule type" value="Genomic_DNA"/>
</dbReference>
<dbReference type="Proteomes" id="UP000324800">
    <property type="component" value="Unassembled WGS sequence"/>
</dbReference>
<evidence type="ECO:0000256" key="1">
    <source>
        <dbReference type="SAM" id="MobiDB-lite"/>
    </source>
</evidence>
<feature type="compositionally biased region" description="Basic and acidic residues" evidence="1">
    <location>
        <begin position="1508"/>
        <end position="1519"/>
    </location>
</feature>
<protein>
    <submittedName>
        <fullName evidence="3">Uncharacterized protein</fullName>
    </submittedName>
</protein>
<accession>A0A5J4WGT8</accession>
<dbReference type="OrthoDB" id="19530at2759"/>
<feature type="region of interest" description="Disordered" evidence="1">
    <location>
        <begin position="1500"/>
        <end position="1519"/>
    </location>
</feature>
<feature type="transmembrane region" description="Helical" evidence="2">
    <location>
        <begin position="2380"/>
        <end position="2405"/>
    </location>
</feature>
<evidence type="ECO:0000256" key="2">
    <source>
        <dbReference type="SAM" id="Phobius"/>
    </source>
</evidence>
<keyword evidence="2" id="KW-0472">Membrane</keyword>
<gene>
    <name evidence="3" type="ORF">EZS28_010703</name>
</gene>
<name>A0A5J4WGT8_9EUKA</name>
<keyword evidence="2" id="KW-1133">Transmembrane helix</keyword>
<sequence length="2590" mass="290089">MTDLTFTRSKSVSVGHNIHIQSPNTLDTGIQIMNEKLITILGVDDDIFYSSSEYTYDFMGIDDSDVTDGQEPFAVHGYLFGTPSMIALLNPYYVDSAQPVDYAYCGTFQTPCQNIQHILDISLTIQTLPDPLIINITIQSSTSLENQIEINENTMIGNCISIQSEGYISGGSGYTKQSIYTSINTDSLFTIANIGHLEVLGLHFDNLFPTAQNPLFTITSHDNTDIPELLISDCIFEQDSTSYQTSGLNHNLIYLNGGKLTLKSTTIQKYQFEDGQSSLLIYSDQIQLSSDFKQAQLLLTNARFINIEQIGANPLLYGSAISLTLNIGCALDVNNCQFEKCSNPLGQGGAFYAALNGITANFNRLNIIQCTALNGGGMYIINQGSQINIFNSSRFNKCISTAQAGGLYCQVQNGGLLYMNETTLFTECQSSLGGGLFVDINFNLNSQLILDDATFSQCKALNITGAVSSGFGGGIFITTSGTYNPNATEVMFDLQGAKFESNQADKYGWSLYILMDDINVLCLKDKDGRYVKGDYDDDNSQQEELAGIRRMTYSSFQTSTLPALESKQQYLEFYWTIPISDIWHIYQDLTGSQYGEDVIGCGWTFLICQTFEYTLVEITERVAPVDDPYVSVKRIGISQQGYEFNQPILITKDISNTQDIQIMKELYGTDQEMNDQALIKIKKEPSSETNKKGWIAVVDDDMNLSMNGISIVTQGSTIIIPVMYLEGLHSNLELISVIFDDINFAPGSTSQGIIHQITQNSEFVAFHCQFLNIDISNKGGNVIRLESNAISPLQTVRAYINDVIFDTITTLGDSNHQGGAVFVQLGQNGIMNILNESKFKDIQCTSGDGGAIYAEMSNNGQLLLDEGILLKQCKTIRNGNYGGRGGAIFINLNKDSNYNFVIELSTIFEDNDATLFGRDLFVYTNSIDLMQPYRRILIDVLSLSYPNQNAIYATEYGSQLELLHAPLVDYDLIPRFYPYFNDTIYISASKWRGLDGQVCGKQYLPCETLEYSMNERMLTPEWTYETVIGSEYNIINYTFILIGEVYLTDPIDLEVNYLTIRGATPDDNPRGQDRAVVYLSDSSTIYCQDLAKWQIGDFKDIKGVDKKITLQNLAFILPQVASMNSFIVLVGSQEECLGRNVELNIFNCTINMDEDITTFSHALMKSDPYMSHRIHISLDMIYADSIILSEVPFINIQLGPDIISLDNVLSIKNCNFTNIQTTIHSSTLVQSIEETLINPLIGSSSVINVQGANMLLLPILISNSSFKSCQCIMQVPISEQRLIAVGGAVSFIGQNMNIILRHVRFINCEGRIQFLTSSQSSSNLEIQISGGILIGFMGSEEQQYNSKNAIAQQLRELGDKSIDISHRLDPLSRPSIMFDICVIKNCRTTQTGSIDTIQLLESGGVVLYNIQSSTKCNFHSSLFTDCQTSTYMTSSTNLAPSDPSDAERAAFIPLWLREQEIGVEGSGLVIAHDGKVPHLKAEGIQFINCDANQLNIYTPTTIHQSQNSDKKENSEKKRYNQREIKQQLNESKSIRHLQSHSIPPLAKDISHLFSKANSINHFKLQMEVGLFKSQTINLHNSEISLIGQGEYSTSIIQRDSFHNLLILEDSQITTSQLSASVWGAQTSLIRSQGLSMSQIMGLRVNGMQYNGEVACGSVFEVISGGLSLVDVQIKDIFIIGNEYEINSNNEGKKTCGLIIMTENAKLLKLEKFSINNISTNQIQGNIYSSIVMNSDNNARLQLKDGVFLQEEYTSSGSALRVYPTETSSVVVESVIFQGQGASTNVKGGAVYVDMREYDVELSFKRCIFIGNNAKYGTNIFIEYASSYQRVGRSSFIGCSAVISNIHQQDMSMCYTVMEEDEIFIDERFIIHSSWQRQRNEGVVRFIANPDTEHPFDSRVKCGSPSQPCDTFLTLGRFLLQEQETQDGRSGRVETVIFCEGQHTNQLELTQQSNQNNQKHYSNELYSDESDIYDNMYHYGMIYVDNQNVDGPQISSATVDINEIFVAGCHCAVGSAITIQGFTLLLSNSKFIMPLCYGNMIYLNRTASQIQDCEFHGYSGEYIDPSQLLQNEEEIEEEKESQVDICHNNPLLFSSNQHSLIYINQGTSELTNIQLKQTGVGSVKVDNADVIMNNIIFNEKKEEGTQFDGSIIMVGCVGQSNLQIIKPVINDFTEYYCKQIQLTGQMDEGCQFGVVNDSQCQLTLSQSWSRPELPIPKLLNANLTVNTYYNDYQALRFAVNGENMLSLLYTLKIVILREKTPDEIKEELNMNRKQYEKYKHYPQMNEEELKRDKYGYIIWPVDGSTQVPFDIKGGNVISSEKVQFEMSDYSWLDSRKNLYGVLASNDGARFFGSEGKEGEPIPLDVEVEEGEQFVNYVRFKLASWISFLVSFLVVALVTVIVSYCIIAQYRKRQQLKKAVETAFMYQQEMGEMLQFEQEQQNNDKEATDEYQERRRAAYQEVEENDNIPNPYKEFNIKDELMTEYTKVNKKRNTANTSNPTSSLLISNIPHAPFTGNLLNSRAPPIDFSWLQFGSQELDGVDWGEAGPPPTLGLAARGIYVVPEQIIEEQEQWEKQFGKLIEEENTSQFTGP</sequence>
<evidence type="ECO:0000313" key="3">
    <source>
        <dbReference type="EMBL" id="KAA6393772.1"/>
    </source>
</evidence>
<comment type="caution">
    <text evidence="3">The sequence shown here is derived from an EMBL/GenBank/DDBJ whole genome shotgun (WGS) entry which is preliminary data.</text>
</comment>
<evidence type="ECO:0000313" key="4">
    <source>
        <dbReference type="Proteomes" id="UP000324800"/>
    </source>
</evidence>
<organism evidence="3 4">
    <name type="scientific">Streblomastix strix</name>
    <dbReference type="NCBI Taxonomy" id="222440"/>
    <lineage>
        <taxon>Eukaryota</taxon>
        <taxon>Metamonada</taxon>
        <taxon>Preaxostyla</taxon>
        <taxon>Oxymonadida</taxon>
        <taxon>Streblomastigidae</taxon>
        <taxon>Streblomastix</taxon>
    </lineage>
</organism>
<keyword evidence="2" id="KW-0812">Transmembrane</keyword>
<proteinExistence type="predicted"/>
<reference evidence="3 4" key="1">
    <citation type="submission" date="2019-03" db="EMBL/GenBank/DDBJ databases">
        <title>Single cell metagenomics reveals metabolic interactions within the superorganism composed of flagellate Streblomastix strix and complex community of Bacteroidetes bacteria on its surface.</title>
        <authorList>
            <person name="Treitli S.C."/>
            <person name="Kolisko M."/>
            <person name="Husnik F."/>
            <person name="Keeling P."/>
            <person name="Hampl V."/>
        </authorList>
    </citation>
    <scope>NUCLEOTIDE SEQUENCE [LARGE SCALE GENOMIC DNA]</scope>
    <source>
        <strain evidence="3">ST1C</strain>
    </source>
</reference>